<dbReference type="InterPro" id="IPR025351">
    <property type="entry name" value="Pvc16_N"/>
</dbReference>
<dbReference type="Proteomes" id="UP000199608">
    <property type="component" value="Unassembled WGS sequence"/>
</dbReference>
<reference evidence="3" key="1">
    <citation type="submission" date="2016-10" db="EMBL/GenBank/DDBJ databases">
        <authorList>
            <person name="Varghese N."/>
            <person name="Submissions S."/>
        </authorList>
    </citation>
    <scope>NUCLEOTIDE SEQUENCE [LARGE SCALE GENOMIC DNA]</scope>
    <source>
        <strain evidence="3">DSM 3384</strain>
    </source>
</reference>
<organism evidence="2 3">
    <name type="scientific">Desulfobacula phenolica</name>
    <dbReference type="NCBI Taxonomy" id="90732"/>
    <lineage>
        <taxon>Bacteria</taxon>
        <taxon>Pseudomonadati</taxon>
        <taxon>Thermodesulfobacteriota</taxon>
        <taxon>Desulfobacteria</taxon>
        <taxon>Desulfobacterales</taxon>
        <taxon>Desulfobacteraceae</taxon>
        <taxon>Desulfobacula</taxon>
    </lineage>
</organism>
<keyword evidence="3" id="KW-1185">Reference proteome</keyword>
<gene>
    <name evidence="2" type="ORF">SAMN04487931_1148</name>
</gene>
<name>A0A1H2JNW2_9BACT</name>
<evidence type="ECO:0000313" key="3">
    <source>
        <dbReference type="Proteomes" id="UP000199608"/>
    </source>
</evidence>
<dbReference type="AlphaFoldDB" id="A0A1H2JNW2"/>
<dbReference type="EMBL" id="FNLL01000014">
    <property type="protein sequence ID" value="SDU58214.1"/>
    <property type="molecule type" value="Genomic_DNA"/>
</dbReference>
<sequence length="192" mass="21718">MIHSAVSHITLELNQYLGRTFSLNEDIALMSNITEQDGSVAVNANNKIAVFIVNIEKDVTPSHLRSNGFTDAREQIIVYPPLHLNLFLMFAANFGGPNYPEALKFLSHTIRFFQNNPVFTRQNSPDLDPRIDKMILNIENLDMKDLSSLWNIISGKYLPSVLYRVKMLTFESEDVKAKVWSASDPTTSVNTL</sequence>
<evidence type="ECO:0000259" key="1">
    <source>
        <dbReference type="Pfam" id="PF14065"/>
    </source>
</evidence>
<evidence type="ECO:0000313" key="2">
    <source>
        <dbReference type="EMBL" id="SDU58214.1"/>
    </source>
</evidence>
<feature type="domain" description="Pvc16 N-terminal" evidence="1">
    <location>
        <begin position="9"/>
        <end position="176"/>
    </location>
</feature>
<protein>
    <recommendedName>
        <fullName evidence="1">Pvc16 N-terminal domain-containing protein</fullName>
    </recommendedName>
</protein>
<dbReference type="RefSeq" id="WP_014958097.1">
    <property type="nucleotide sequence ID" value="NZ_FNLL01000014.1"/>
</dbReference>
<accession>A0A1H2JNW2</accession>
<proteinExistence type="predicted"/>
<dbReference type="Pfam" id="PF14065">
    <property type="entry name" value="Pvc16_N"/>
    <property type="match status" value="1"/>
</dbReference>